<dbReference type="EMBL" id="QNRE01000005">
    <property type="protein sequence ID" value="RBO90773.1"/>
    <property type="molecule type" value="Genomic_DNA"/>
</dbReference>
<evidence type="ECO:0000313" key="2">
    <source>
        <dbReference type="Proteomes" id="UP000252586"/>
    </source>
</evidence>
<proteinExistence type="predicted"/>
<dbReference type="Proteomes" id="UP000252586">
    <property type="component" value="Unassembled WGS sequence"/>
</dbReference>
<evidence type="ECO:0000313" key="1">
    <source>
        <dbReference type="EMBL" id="RBO90773.1"/>
    </source>
</evidence>
<dbReference type="AlphaFoldDB" id="A0A366DL16"/>
<keyword evidence="2" id="KW-1185">Reference proteome</keyword>
<name>A0A366DL16_9NOCA</name>
<sequence length="68" mass="7723">MIDRTPRPLEETSEADLAEQLIPAYPDDEATEEAVVSEVVERDTWRANEADLIEQAIPVPLDDEDRED</sequence>
<organism evidence="1 2">
    <name type="scientific">Nocardia puris</name>
    <dbReference type="NCBI Taxonomy" id="208602"/>
    <lineage>
        <taxon>Bacteria</taxon>
        <taxon>Bacillati</taxon>
        <taxon>Actinomycetota</taxon>
        <taxon>Actinomycetes</taxon>
        <taxon>Mycobacteriales</taxon>
        <taxon>Nocardiaceae</taxon>
        <taxon>Nocardia</taxon>
    </lineage>
</organism>
<comment type="caution">
    <text evidence="1">The sequence shown here is derived from an EMBL/GenBank/DDBJ whole genome shotgun (WGS) entry which is preliminary data.</text>
</comment>
<reference evidence="1 2" key="1">
    <citation type="submission" date="2018-06" db="EMBL/GenBank/DDBJ databases">
        <title>Genomic Encyclopedia of Type Strains, Phase IV (KMG-IV): sequencing the most valuable type-strain genomes for metagenomic binning, comparative biology and taxonomic classification.</title>
        <authorList>
            <person name="Goeker M."/>
        </authorList>
    </citation>
    <scope>NUCLEOTIDE SEQUENCE [LARGE SCALE GENOMIC DNA]</scope>
    <source>
        <strain evidence="1 2">DSM 44599</strain>
    </source>
</reference>
<dbReference type="RefSeq" id="WP_067506144.1">
    <property type="nucleotide sequence ID" value="NZ_CP107943.1"/>
</dbReference>
<gene>
    <name evidence="1" type="ORF">DFR74_105175</name>
</gene>
<protein>
    <submittedName>
        <fullName evidence="1">Uncharacterized protein</fullName>
    </submittedName>
</protein>
<accession>A0A366DL16</accession>